<dbReference type="InterPro" id="IPR038532">
    <property type="entry name" value="NDUFS4-like_sf"/>
</dbReference>
<dbReference type="PANTHER" id="PTHR12219:SF8">
    <property type="entry name" value="NADH DEHYDROGENASE [UBIQUINONE] IRON-SULFUR PROTEIN 4, MITOCHONDRIAL"/>
    <property type="match status" value="1"/>
</dbReference>
<evidence type="ECO:0000256" key="4">
    <source>
        <dbReference type="ARBA" id="ARBA00022660"/>
    </source>
</evidence>
<evidence type="ECO:0000313" key="11">
    <source>
        <dbReference type="EMBL" id="CAI8024063.1"/>
    </source>
</evidence>
<dbReference type="GO" id="GO:0022900">
    <property type="term" value="P:electron transport chain"/>
    <property type="evidence" value="ECO:0007669"/>
    <property type="project" value="InterPro"/>
</dbReference>
<keyword evidence="8 10" id="KW-0496">Mitochondrion</keyword>
<comment type="caution">
    <text evidence="11">The sequence shown here is derived from an EMBL/GenBank/DDBJ whole genome shotgun (WGS) entry which is preliminary data.</text>
</comment>
<organism evidence="11 12">
    <name type="scientific">Geodia barretti</name>
    <name type="common">Barrett's horny sponge</name>
    <dbReference type="NCBI Taxonomy" id="519541"/>
    <lineage>
        <taxon>Eukaryota</taxon>
        <taxon>Metazoa</taxon>
        <taxon>Porifera</taxon>
        <taxon>Demospongiae</taxon>
        <taxon>Heteroscleromorpha</taxon>
        <taxon>Tetractinellida</taxon>
        <taxon>Astrophorina</taxon>
        <taxon>Geodiidae</taxon>
        <taxon>Geodia</taxon>
    </lineage>
</organism>
<keyword evidence="9 10" id="KW-0472">Membrane</keyword>
<proteinExistence type="inferred from homology"/>
<dbReference type="Pfam" id="PF04800">
    <property type="entry name" value="NDUS4"/>
    <property type="match status" value="1"/>
</dbReference>
<evidence type="ECO:0000313" key="12">
    <source>
        <dbReference type="Proteomes" id="UP001174909"/>
    </source>
</evidence>
<comment type="function">
    <text evidence="10">Accessory subunit of the mitochondrial membrane respiratory chain NADH dehydrogenase (Complex I), that is believed not to be involved in catalysis. Complex I functions in the transfer of electrons from NADH to the respiratory chain. The immediate electron acceptor for the enzyme is believed to be ubiquinone.</text>
</comment>
<dbReference type="GO" id="GO:0005743">
    <property type="term" value="C:mitochondrial inner membrane"/>
    <property type="evidence" value="ECO:0007669"/>
    <property type="project" value="UniProtKB-SubCell"/>
</dbReference>
<dbReference type="Gene3D" id="3.30.160.190">
    <property type="entry name" value="atu1810 like domain"/>
    <property type="match status" value="1"/>
</dbReference>
<evidence type="ECO:0000256" key="6">
    <source>
        <dbReference type="ARBA" id="ARBA00022946"/>
    </source>
</evidence>
<sequence>MPVARKRYYTCTQKMASALTRRSWGGAARTRVFLLSRCSSMDTKSVVTTPKDENKSVEEVKPTDLTSVSTLSGIPEKQLNRIARIYVPAKNAMQSGNWNTREWRLEFDTQERWENPLIGWTSSANFLIILIHSADPLSNISGMLTFDTSEEAIAFAVKNGWRYSVEEANKQKPVSKSYGANFSWDKKTRVGSK</sequence>
<comment type="similarity">
    <text evidence="1 10">Belongs to the complex I NDUFS4 subunit family.</text>
</comment>
<keyword evidence="3 10" id="KW-0813">Transport</keyword>
<keyword evidence="4 10" id="KW-0679">Respiratory chain</keyword>
<dbReference type="Proteomes" id="UP001174909">
    <property type="component" value="Unassembled WGS sequence"/>
</dbReference>
<evidence type="ECO:0000256" key="3">
    <source>
        <dbReference type="ARBA" id="ARBA00022448"/>
    </source>
</evidence>
<evidence type="ECO:0000256" key="2">
    <source>
        <dbReference type="ARBA" id="ARBA00015796"/>
    </source>
</evidence>
<dbReference type="AlphaFoldDB" id="A0AA35S7F6"/>
<dbReference type="InterPro" id="IPR006885">
    <property type="entry name" value="NADH_UbQ_FeS_4_mit-like"/>
</dbReference>
<evidence type="ECO:0000256" key="5">
    <source>
        <dbReference type="ARBA" id="ARBA00022792"/>
    </source>
</evidence>
<evidence type="ECO:0000256" key="8">
    <source>
        <dbReference type="ARBA" id="ARBA00023128"/>
    </source>
</evidence>
<gene>
    <name evidence="11" type="ORF">GBAR_LOCUS14017</name>
</gene>
<evidence type="ECO:0000256" key="9">
    <source>
        <dbReference type="ARBA" id="ARBA00023136"/>
    </source>
</evidence>
<name>A0AA35S7F6_GEOBA</name>
<reference evidence="11" key="1">
    <citation type="submission" date="2023-03" db="EMBL/GenBank/DDBJ databases">
        <authorList>
            <person name="Steffen K."/>
            <person name="Cardenas P."/>
        </authorList>
    </citation>
    <scope>NUCLEOTIDE SEQUENCE</scope>
</reference>
<comment type="subcellular location">
    <subcellularLocation>
        <location evidence="10">Mitochondrion inner membrane</location>
        <topology evidence="10">Peripheral membrane protein</topology>
        <orientation evidence="10">Matrix side</orientation>
    </subcellularLocation>
</comment>
<keyword evidence="7 10" id="KW-0249">Electron transport</keyword>
<protein>
    <recommendedName>
        <fullName evidence="2 10">NADH dehydrogenase [ubiquinone] iron-sulfur protein 4, mitochondrial</fullName>
    </recommendedName>
</protein>
<evidence type="ECO:0000256" key="10">
    <source>
        <dbReference type="RuleBase" id="RU367010"/>
    </source>
</evidence>
<evidence type="ECO:0000256" key="7">
    <source>
        <dbReference type="ARBA" id="ARBA00022982"/>
    </source>
</evidence>
<evidence type="ECO:0000256" key="1">
    <source>
        <dbReference type="ARBA" id="ARBA00005882"/>
    </source>
</evidence>
<accession>A0AA35S7F6</accession>
<keyword evidence="5 10" id="KW-0999">Mitochondrion inner membrane</keyword>
<dbReference type="EMBL" id="CASHTH010002050">
    <property type="protein sequence ID" value="CAI8024063.1"/>
    <property type="molecule type" value="Genomic_DNA"/>
</dbReference>
<keyword evidence="12" id="KW-1185">Reference proteome</keyword>
<dbReference type="PANTHER" id="PTHR12219">
    <property type="entry name" value="NADH-UBIQUINONE OXIDOREDUCTASE"/>
    <property type="match status" value="1"/>
</dbReference>
<keyword evidence="6 10" id="KW-0809">Transit peptide</keyword>